<gene>
    <name evidence="1" type="ORF">E3U43_021706</name>
</gene>
<dbReference type="Proteomes" id="UP000793456">
    <property type="component" value="Chromosome IX"/>
</dbReference>
<keyword evidence="2" id="KW-1185">Reference proteome</keyword>
<evidence type="ECO:0000313" key="1">
    <source>
        <dbReference type="EMBL" id="TMS15244.1"/>
    </source>
</evidence>
<accession>A0ACD3R9A6</accession>
<evidence type="ECO:0000313" key="2">
    <source>
        <dbReference type="Proteomes" id="UP000793456"/>
    </source>
</evidence>
<comment type="caution">
    <text evidence="1">The sequence shown here is derived from an EMBL/GenBank/DDBJ whole genome shotgun (WGS) entry which is preliminary data.</text>
</comment>
<protein>
    <submittedName>
        <fullName evidence="1">Uncharacterized protein</fullName>
    </submittedName>
</protein>
<dbReference type="EMBL" id="CM011682">
    <property type="protein sequence ID" value="TMS15244.1"/>
    <property type="molecule type" value="Genomic_DNA"/>
</dbReference>
<sequence>MDPARQKRKEEISKSLAFIQSSLAYPDPEGYQDFLTHLVCNLLDEGNALFRDREWEQAVKEFSEGLNVSCYAATEDLGIPEALLESLYVNRAAAYHSMGEYDLGVKDCDSALKVCKESRRALYRKALCLKELGRYKEAYNCTTDCLLITRLDKQVNELAQELAFHLQLKNRKPYVSTREGSLITRDVTNGKTSAKAIKVSGAPLGNGMNPLRSVAPVSFPSMPRPSVPSSVPVSSTVPDILDSLDSELMGEDLDSLLDEQEPAETITQAAFSLPSRIPPGAHTIPSVLPAPTPQLPPAFFSPAVSQLNSLDSFSGGGQSATIATLDALDELSTSAIGGGRGALSLGLTSTALDALDGLDSLDDFSDTTTSAAVENEHKAELGAGEKSLDDLLDELDAVEPVSDPGGLSDVLKHSVKAVDQLDSLDALDPFPLVEGVAAALPAISSRGTGLDLLSNFSSTGITGSLSAAAPAMRPPKNNYKERHNQALASTHEFKQACSSCFPRLGQGIYTFVHKPDLVHSCKRDILLCRRKSGHPSEWTRIRPLPTWTSFNAPFALCKELLKSGDLGVCKYGEKCTFAYNQLEIDVWTEERKGALDRNLLFETTADKLDPVISIIRLLQEHKGVFMFLCQECFDSEPRIISERSKDDLTICSNLDARHTFDANKCLAFMVRSPCVNYSKVRPLSVLCYLDLCRHEIRSSCERKDSCHFAHSVIEVKTWRVQRDTGISPDEIVKVSAKYNEKQEKLSSKQKGNKLSSGGGVGKPKGGGGGGGGGGKSLNMEMKMACAQCWRDGRISEPDKALKYCTAKARHLWTKDRWILLVMSERSKWVQVRPVAT</sequence>
<proteinExistence type="predicted"/>
<organism evidence="1 2">
    <name type="scientific">Larimichthys crocea</name>
    <name type="common">Large yellow croaker</name>
    <name type="synonym">Pseudosciaena crocea</name>
    <dbReference type="NCBI Taxonomy" id="215358"/>
    <lineage>
        <taxon>Eukaryota</taxon>
        <taxon>Metazoa</taxon>
        <taxon>Chordata</taxon>
        <taxon>Craniata</taxon>
        <taxon>Vertebrata</taxon>
        <taxon>Euteleostomi</taxon>
        <taxon>Actinopterygii</taxon>
        <taxon>Neopterygii</taxon>
        <taxon>Teleostei</taxon>
        <taxon>Neoteleostei</taxon>
        <taxon>Acanthomorphata</taxon>
        <taxon>Eupercaria</taxon>
        <taxon>Sciaenidae</taxon>
        <taxon>Larimichthys</taxon>
    </lineage>
</organism>
<name>A0ACD3R9A6_LARCR</name>
<reference evidence="1" key="1">
    <citation type="submission" date="2018-11" db="EMBL/GenBank/DDBJ databases">
        <title>The sequence and de novo assembly of Larimichthys crocea genome using PacBio and Hi-C technologies.</title>
        <authorList>
            <person name="Xu P."/>
            <person name="Chen B."/>
            <person name="Zhou Z."/>
            <person name="Ke Q."/>
            <person name="Wu Y."/>
            <person name="Bai H."/>
            <person name="Pu F."/>
        </authorList>
    </citation>
    <scope>NUCLEOTIDE SEQUENCE</scope>
    <source>
        <tissue evidence="1">Muscle</tissue>
    </source>
</reference>